<dbReference type="Pfam" id="PF24968">
    <property type="entry name" value="DUF7770"/>
    <property type="match status" value="1"/>
</dbReference>
<accession>A0A177D4E4</accession>
<proteinExistence type="predicted"/>
<dbReference type="GeneID" id="29111782"/>
<dbReference type="STRING" id="5599.A0A177D4E4"/>
<protein>
    <recommendedName>
        <fullName evidence="1">DUF7770 domain-containing protein</fullName>
    </recommendedName>
</protein>
<organism evidence="2 3">
    <name type="scientific">Alternaria alternata</name>
    <name type="common">Alternaria rot fungus</name>
    <name type="synonym">Torula alternata</name>
    <dbReference type="NCBI Taxonomy" id="5599"/>
    <lineage>
        <taxon>Eukaryota</taxon>
        <taxon>Fungi</taxon>
        <taxon>Dikarya</taxon>
        <taxon>Ascomycota</taxon>
        <taxon>Pezizomycotina</taxon>
        <taxon>Dothideomycetes</taxon>
        <taxon>Pleosporomycetidae</taxon>
        <taxon>Pleosporales</taxon>
        <taxon>Pleosporineae</taxon>
        <taxon>Pleosporaceae</taxon>
        <taxon>Alternaria</taxon>
        <taxon>Alternaria sect. Alternaria</taxon>
        <taxon>Alternaria alternata complex</taxon>
    </lineage>
</organism>
<name>A0A177D4E4_ALTAL</name>
<evidence type="ECO:0000313" key="2">
    <source>
        <dbReference type="EMBL" id="OAG14010.1"/>
    </source>
</evidence>
<gene>
    <name evidence="2" type="ORF">CC77DRAFT_1026081</name>
</gene>
<dbReference type="OMA" id="CRYWIAT"/>
<dbReference type="RefSeq" id="XP_018379431.1">
    <property type="nucleotide sequence ID" value="XM_018526188.1"/>
</dbReference>
<dbReference type="InterPro" id="IPR056672">
    <property type="entry name" value="DUF7770"/>
</dbReference>
<feature type="domain" description="DUF7770" evidence="1">
    <location>
        <begin position="32"/>
        <end position="177"/>
    </location>
</feature>
<sequence length="188" mass="21690">MAPPYGIKHTVTPSGDENIAHFRDSRSTFHTIRVVVHTLGRQPNGMSDNHVSVFLLLNEGAIRLNMTTEEGFISGELVWSWDAYQISNSAIIHFDIALRFAVEVGTLYNQVRSWGLQRYTFSGGGSGCRYWIYCLISKMAEMQWIHADWVGRMWSHLSYQYSREVAPKVIEIKMGTFNTQKDWEDEYE</sequence>
<dbReference type="EMBL" id="KV441503">
    <property type="protein sequence ID" value="OAG14010.1"/>
    <property type="molecule type" value="Genomic_DNA"/>
</dbReference>
<dbReference type="KEGG" id="aalt:CC77DRAFT_1026081"/>
<reference evidence="2 3" key="1">
    <citation type="submission" date="2016-05" db="EMBL/GenBank/DDBJ databases">
        <title>Comparative analysis of secretome profiles of manganese(II)-oxidizing ascomycete fungi.</title>
        <authorList>
            <consortium name="DOE Joint Genome Institute"/>
            <person name="Zeiner C.A."/>
            <person name="Purvine S.O."/>
            <person name="Zink E.M."/>
            <person name="Wu S."/>
            <person name="Pasa-Tolic L."/>
            <person name="Chaput D.L."/>
            <person name="Haridas S."/>
            <person name="Grigoriev I.V."/>
            <person name="Santelli C.M."/>
            <person name="Hansel C.M."/>
        </authorList>
    </citation>
    <scope>NUCLEOTIDE SEQUENCE [LARGE SCALE GENOMIC DNA]</scope>
    <source>
        <strain evidence="2 3">SRC1lrK2f</strain>
    </source>
</reference>
<keyword evidence="3" id="KW-1185">Reference proteome</keyword>
<dbReference type="VEuPathDB" id="FungiDB:CC77DRAFT_1026081"/>
<evidence type="ECO:0000259" key="1">
    <source>
        <dbReference type="Pfam" id="PF24968"/>
    </source>
</evidence>
<evidence type="ECO:0000313" key="3">
    <source>
        <dbReference type="Proteomes" id="UP000077248"/>
    </source>
</evidence>
<dbReference type="Proteomes" id="UP000077248">
    <property type="component" value="Unassembled WGS sequence"/>
</dbReference>
<dbReference type="AlphaFoldDB" id="A0A177D4E4"/>